<evidence type="ECO:0000256" key="2">
    <source>
        <dbReference type="ARBA" id="ARBA00022692"/>
    </source>
</evidence>
<evidence type="ECO:0000256" key="5">
    <source>
        <dbReference type="ARBA" id="ARBA00023170"/>
    </source>
</evidence>
<reference evidence="8" key="1">
    <citation type="journal article" date="2021" name="Mol. Ecol. Resour.">
        <title>Apolygus lucorum genome provides insights into omnivorousness and mesophyll feeding.</title>
        <authorList>
            <person name="Liu Y."/>
            <person name="Liu H."/>
            <person name="Wang H."/>
            <person name="Huang T."/>
            <person name="Liu B."/>
            <person name="Yang B."/>
            <person name="Yin L."/>
            <person name="Li B."/>
            <person name="Zhang Y."/>
            <person name="Zhang S."/>
            <person name="Jiang F."/>
            <person name="Zhang X."/>
            <person name="Ren Y."/>
            <person name="Wang B."/>
            <person name="Wang S."/>
            <person name="Lu Y."/>
            <person name="Wu K."/>
            <person name="Fan W."/>
            <person name="Wang G."/>
        </authorList>
    </citation>
    <scope>NUCLEOTIDE SEQUENCE</scope>
    <source>
        <strain evidence="8">12Hb</strain>
    </source>
</reference>
<dbReference type="InterPro" id="IPR050726">
    <property type="entry name" value="mGluR"/>
</dbReference>
<keyword evidence="4" id="KW-0472">Membrane</keyword>
<evidence type="ECO:0000256" key="3">
    <source>
        <dbReference type="ARBA" id="ARBA00022989"/>
    </source>
</evidence>
<organism evidence="8 9">
    <name type="scientific">Apolygus lucorum</name>
    <name type="common">Small green plant bug</name>
    <name type="synonym">Lygocoris lucorum</name>
    <dbReference type="NCBI Taxonomy" id="248454"/>
    <lineage>
        <taxon>Eukaryota</taxon>
        <taxon>Metazoa</taxon>
        <taxon>Ecdysozoa</taxon>
        <taxon>Arthropoda</taxon>
        <taxon>Hexapoda</taxon>
        <taxon>Insecta</taxon>
        <taxon>Pterygota</taxon>
        <taxon>Neoptera</taxon>
        <taxon>Paraneoptera</taxon>
        <taxon>Hemiptera</taxon>
        <taxon>Heteroptera</taxon>
        <taxon>Panheteroptera</taxon>
        <taxon>Cimicomorpha</taxon>
        <taxon>Miridae</taxon>
        <taxon>Mirini</taxon>
        <taxon>Apolygus</taxon>
    </lineage>
</organism>
<evidence type="ECO:0000313" key="8">
    <source>
        <dbReference type="EMBL" id="KAF6209758.1"/>
    </source>
</evidence>
<dbReference type="EMBL" id="WIXP02000006">
    <property type="protein sequence ID" value="KAF6209758.1"/>
    <property type="molecule type" value="Genomic_DNA"/>
</dbReference>
<comment type="subcellular location">
    <subcellularLocation>
        <location evidence="1">Membrane</location>
        <topology evidence="1">Multi-pass membrane protein</topology>
    </subcellularLocation>
</comment>
<dbReference type="GO" id="GO:0016020">
    <property type="term" value="C:membrane"/>
    <property type="evidence" value="ECO:0007669"/>
    <property type="project" value="UniProtKB-SubCell"/>
</dbReference>
<accession>A0A8S9XND9</accession>
<evidence type="ECO:0000256" key="1">
    <source>
        <dbReference type="ARBA" id="ARBA00004141"/>
    </source>
</evidence>
<dbReference type="PRINTS" id="PR00248">
    <property type="entry name" value="GPCRMGR"/>
</dbReference>
<dbReference type="InterPro" id="IPR028082">
    <property type="entry name" value="Peripla_BP_I"/>
</dbReference>
<dbReference type="InterPro" id="IPR000337">
    <property type="entry name" value="GPCR_3"/>
</dbReference>
<keyword evidence="7" id="KW-0732">Signal</keyword>
<protein>
    <recommendedName>
        <fullName evidence="10">Receptor ligand binding region domain-containing protein</fullName>
    </recommendedName>
</protein>
<evidence type="ECO:0000313" key="9">
    <source>
        <dbReference type="Proteomes" id="UP000466442"/>
    </source>
</evidence>
<dbReference type="Proteomes" id="UP000466442">
    <property type="component" value="Unassembled WGS sequence"/>
</dbReference>
<proteinExistence type="predicted"/>
<gene>
    <name evidence="8" type="ORF">GE061_015508</name>
</gene>
<evidence type="ECO:0000256" key="7">
    <source>
        <dbReference type="SAM" id="SignalP"/>
    </source>
</evidence>
<evidence type="ECO:0000256" key="6">
    <source>
        <dbReference type="ARBA" id="ARBA00023180"/>
    </source>
</evidence>
<keyword evidence="6" id="KW-0325">Glycoprotein</keyword>
<comment type="caution">
    <text evidence="8">The sequence shown here is derived from an EMBL/GenBank/DDBJ whole genome shotgun (WGS) entry which is preliminary data.</text>
</comment>
<feature type="chain" id="PRO_5035785129" description="Receptor ligand binding region domain-containing protein" evidence="7">
    <location>
        <begin position="17"/>
        <end position="331"/>
    </location>
</feature>
<evidence type="ECO:0000256" key="4">
    <source>
        <dbReference type="ARBA" id="ARBA00023136"/>
    </source>
</evidence>
<sequence length="331" mass="36774">MAMNLIVLLAVTSVYSTNESSNEFQPYFNLTLNGTFERTADWNVSDESDDEESLLGGTSSRGGSGLSFWEAWEAHNSSFLESYEFISPLPSKAMAVTEAFLDVVTTSSAGDEYKMTSPTVVPSEVTTYSQEDQVNKPAIDLWPVKLAAEVPGDLIIGGLMMVHEREDTITCGPIMPQGGIQAVETMLYTLDNVNKGLEHFRIGVHILDDCDKDTYGLEMAVDFIKGKKWNHSTRYYINPYNLCLRTERTHLRQGKLSSTARTTQTALHDELTLPLPSSPSAPSVHPRRTVRPLQLRNSAAKRNFQEATAAAQTKIQKGEYFVLALMYIFPA</sequence>
<name>A0A8S9XND9_APOLU</name>
<keyword evidence="5" id="KW-0675">Receptor</keyword>
<keyword evidence="9" id="KW-1185">Reference proteome</keyword>
<dbReference type="OrthoDB" id="425344at2759"/>
<feature type="signal peptide" evidence="7">
    <location>
        <begin position="1"/>
        <end position="16"/>
    </location>
</feature>
<keyword evidence="2" id="KW-0812">Transmembrane</keyword>
<evidence type="ECO:0008006" key="10">
    <source>
        <dbReference type="Google" id="ProtNLM"/>
    </source>
</evidence>
<dbReference type="GO" id="GO:0004930">
    <property type="term" value="F:G protein-coupled receptor activity"/>
    <property type="evidence" value="ECO:0007669"/>
    <property type="project" value="InterPro"/>
</dbReference>
<dbReference type="PANTHER" id="PTHR24060">
    <property type="entry name" value="METABOTROPIC GLUTAMATE RECEPTOR"/>
    <property type="match status" value="1"/>
</dbReference>
<dbReference type="Gene3D" id="3.40.50.2300">
    <property type="match status" value="1"/>
</dbReference>
<dbReference type="SUPFAM" id="SSF53822">
    <property type="entry name" value="Periplasmic binding protein-like I"/>
    <property type="match status" value="1"/>
</dbReference>
<keyword evidence="3" id="KW-1133">Transmembrane helix</keyword>
<dbReference type="AlphaFoldDB" id="A0A8S9XND9"/>